<accession>A0A023G682</accession>
<sequence length="314" mass="34651">HLSRTSSICLHCPVLLSDYCSEEYVLCAEMSDREVRSRKKRKGALEKGAADEIPVEKHKHHKHSESELEEDASVSEPSATARVTFLVVFVALAVMVGAVFLALQSSSSLDAFRNEDEPQVSEPFIVPQEELELESQHYATDVEESSEPEPEIQSNEQSINLGAFNIDSTEHLQPSEEHVILDTSQTTMPSEHFEATATADRVQVPSEQTSETTLLVLTESEVLSSTEILQPSHTTEVKQDESAQAVSLEATKVSEASSPPVSEMATSTVETIVTNPASVAEQTATTNKYDAKIHEDLTESEELIEKEMDVFWDM</sequence>
<dbReference type="AlphaFoldDB" id="A0A023G682"/>
<keyword evidence="2" id="KW-0472">Membrane</keyword>
<feature type="transmembrane region" description="Helical" evidence="2">
    <location>
        <begin position="83"/>
        <end position="103"/>
    </location>
</feature>
<proteinExistence type="evidence at transcript level"/>
<name>A0A023G682_AMBTT</name>
<evidence type="ECO:0000256" key="1">
    <source>
        <dbReference type="SAM" id="MobiDB-lite"/>
    </source>
</evidence>
<keyword evidence="2" id="KW-0812">Transmembrane</keyword>
<keyword evidence="2" id="KW-1133">Transmembrane helix</keyword>
<organism evidence="3">
    <name type="scientific">Amblyomma triste</name>
    <name type="common">Neotropical tick</name>
    <dbReference type="NCBI Taxonomy" id="251400"/>
    <lineage>
        <taxon>Eukaryota</taxon>
        <taxon>Metazoa</taxon>
        <taxon>Ecdysozoa</taxon>
        <taxon>Arthropoda</taxon>
        <taxon>Chelicerata</taxon>
        <taxon>Arachnida</taxon>
        <taxon>Acari</taxon>
        <taxon>Parasitiformes</taxon>
        <taxon>Ixodida</taxon>
        <taxon>Ixodoidea</taxon>
        <taxon>Ixodidae</taxon>
        <taxon>Amblyomminae</taxon>
        <taxon>Amblyomma</taxon>
    </lineage>
</organism>
<reference evidence="3" key="1">
    <citation type="submission" date="2014-03" db="EMBL/GenBank/DDBJ databases">
        <title>The sialotranscriptome of Amblyomma triste, Amblyomma parvum and Amblyomma cajennense ticks, uncovered by 454-based RNA-seq.</title>
        <authorList>
            <person name="Garcia G.R."/>
            <person name="Gardinassi L.G."/>
            <person name="Ribeiro J.M."/>
            <person name="Anatriello E."/>
            <person name="Ferreira B.R."/>
            <person name="Moreira H.N."/>
            <person name="Mafra C."/>
            <person name="Olegario M.M."/>
            <person name="Szabo P.J."/>
            <person name="Miranda-Santos I.K."/>
            <person name="Maruyama S.R."/>
        </authorList>
    </citation>
    <scope>NUCLEOTIDE SEQUENCE</scope>
    <source>
        <strain evidence="3">Mato Grasso do Sul</strain>
        <tissue evidence="3">Salivary glands</tissue>
    </source>
</reference>
<feature type="region of interest" description="Disordered" evidence="1">
    <location>
        <begin position="38"/>
        <end position="75"/>
    </location>
</feature>
<evidence type="ECO:0000313" key="3">
    <source>
        <dbReference type="EMBL" id="JAC28368.1"/>
    </source>
</evidence>
<feature type="non-terminal residue" evidence="3">
    <location>
        <position position="1"/>
    </location>
</feature>
<evidence type="ECO:0000256" key="2">
    <source>
        <dbReference type="SAM" id="Phobius"/>
    </source>
</evidence>
<protein>
    <submittedName>
        <fullName evidence="3">Putative conserved protein with signal anchor</fullName>
    </submittedName>
</protein>
<dbReference type="EMBL" id="GBBM01007050">
    <property type="protein sequence ID" value="JAC28368.1"/>
    <property type="molecule type" value="mRNA"/>
</dbReference>
<feature type="compositionally biased region" description="Basic and acidic residues" evidence="1">
    <location>
        <begin position="43"/>
        <end position="56"/>
    </location>
</feature>